<evidence type="ECO:0000256" key="1">
    <source>
        <dbReference type="ARBA" id="ARBA00022801"/>
    </source>
</evidence>
<feature type="domain" description="Amidohydrolase-related" evidence="2">
    <location>
        <begin position="54"/>
        <end position="396"/>
    </location>
</feature>
<sequence>MLLLRNCRYVITPTEDGGVKVMENASVLINNGVIEGVGDVKASGVDVIECEGVAIPGLFNAHTHLAMTMFRGLVDGLELQDWLKVIWGMERRLTEEAVLMGFELGLIESLMSGVTGVLDMYFNPNVINLVEKYGVRVFEGPTFIDEFENPRLTENRLRNLIAESQGHSLIKPVLNLHSVYANSEDTLTRVSELKEELGLRLHTHVSETRWEVYRIRDRYGAYPVEVLDKFKLLDSKSILVHLGWVTNWEIELILRSQATAVHCPSSNMKLATAGFFPIRELMKGSNVTLGTDGPGTGDSLDLFKEMRLAVLLQRNNYWDASALTAEDALIMATRNGYRAVGLKGGLIEPGYLADIVILNHEDPKVNPLNKHNIIKNIVYSYTGSMVKMSIINGKPVYGPHNRIKLIKRTKELSQKLSNYIEKLLNNH</sequence>
<keyword evidence="4" id="KW-1185">Reference proteome</keyword>
<dbReference type="KEGG" id="cma:Cmaq_0252"/>
<dbReference type="Pfam" id="PF01979">
    <property type="entry name" value="Amidohydro_1"/>
    <property type="match status" value="1"/>
</dbReference>
<dbReference type="InterPro" id="IPR006680">
    <property type="entry name" value="Amidohydro-rel"/>
</dbReference>
<dbReference type="Proteomes" id="UP000001137">
    <property type="component" value="Chromosome"/>
</dbReference>
<dbReference type="EMBL" id="CP000852">
    <property type="protein sequence ID" value="ABW01100.1"/>
    <property type="molecule type" value="Genomic_DNA"/>
</dbReference>
<dbReference type="eggNOG" id="arCOG00695">
    <property type="taxonomic scope" value="Archaea"/>
</dbReference>
<organism evidence="3 4">
    <name type="scientific">Caldivirga maquilingensis (strain ATCC 700844 / DSM 13496 / JCM 10307 / IC-167)</name>
    <dbReference type="NCBI Taxonomy" id="397948"/>
    <lineage>
        <taxon>Archaea</taxon>
        <taxon>Thermoproteota</taxon>
        <taxon>Thermoprotei</taxon>
        <taxon>Thermoproteales</taxon>
        <taxon>Thermoproteaceae</taxon>
        <taxon>Caldivirga</taxon>
    </lineage>
</organism>
<dbReference type="RefSeq" id="WP_012185320.1">
    <property type="nucleotide sequence ID" value="NC_009954.1"/>
</dbReference>
<dbReference type="Gene3D" id="2.30.40.10">
    <property type="entry name" value="Urease, subunit C, domain 1"/>
    <property type="match status" value="1"/>
</dbReference>
<protein>
    <submittedName>
        <fullName evidence="3">Amidohydrolase</fullName>
    </submittedName>
</protein>
<dbReference type="Gene3D" id="3.20.20.140">
    <property type="entry name" value="Metal-dependent hydrolases"/>
    <property type="match status" value="1"/>
</dbReference>
<dbReference type="SUPFAM" id="SSF51556">
    <property type="entry name" value="Metallo-dependent hydrolases"/>
    <property type="match status" value="1"/>
</dbReference>
<proteinExistence type="predicted"/>
<reference evidence="3 4" key="1">
    <citation type="submission" date="2007-10" db="EMBL/GenBank/DDBJ databases">
        <title>Complete sequence of Caldivirga maquilingensis IC-167.</title>
        <authorList>
            <consortium name="US DOE Joint Genome Institute"/>
            <person name="Copeland A."/>
            <person name="Lucas S."/>
            <person name="Lapidus A."/>
            <person name="Barry K."/>
            <person name="Glavina del Rio T."/>
            <person name="Dalin E."/>
            <person name="Tice H."/>
            <person name="Pitluck S."/>
            <person name="Saunders E."/>
            <person name="Brettin T."/>
            <person name="Bruce D."/>
            <person name="Detter J.C."/>
            <person name="Han C."/>
            <person name="Schmutz J."/>
            <person name="Larimer F."/>
            <person name="Land M."/>
            <person name="Hauser L."/>
            <person name="Kyrpides N."/>
            <person name="Ivanova N."/>
            <person name="Biddle J.F."/>
            <person name="Zhang Z."/>
            <person name="Fitz-Gibbon S.T."/>
            <person name="Lowe T.M."/>
            <person name="Saltikov C."/>
            <person name="House C.H."/>
            <person name="Richardson P."/>
        </authorList>
    </citation>
    <scope>NUCLEOTIDE SEQUENCE [LARGE SCALE GENOMIC DNA]</scope>
    <source>
        <strain evidence="4">ATCC 700844 / DSM 13496 / JCM 10307 / IC-167</strain>
    </source>
</reference>
<evidence type="ECO:0000259" key="2">
    <source>
        <dbReference type="Pfam" id="PF01979"/>
    </source>
</evidence>
<dbReference type="InterPro" id="IPR050287">
    <property type="entry name" value="MTA/SAH_deaminase"/>
</dbReference>
<evidence type="ECO:0000313" key="4">
    <source>
        <dbReference type="Proteomes" id="UP000001137"/>
    </source>
</evidence>
<dbReference type="AlphaFoldDB" id="A8MAR4"/>
<dbReference type="HOGENOM" id="CLU_012358_2_1_2"/>
<dbReference type="InterPro" id="IPR032466">
    <property type="entry name" value="Metal_Hydrolase"/>
</dbReference>
<dbReference type="GeneID" id="5709835"/>
<dbReference type="PANTHER" id="PTHR43794">
    <property type="entry name" value="AMINOHYDROLASE SSNA-RELATED"/>
    <property type="match status" value="1"/>
</dbReference>
<gene>
    <name evidence="3" type="ordered locus">Cmaq_0252</name>
</gene>
<dbReference type="SUPFAM" id="SSF51338">
    <property type="entry name" value="Composite domain of metallo-dependent hydrolases"/>
    <property type="match status" value="1"/>
</dbReference>
<name>A8MAR4_CALMQ</name>
<keyword evidence="1 3" id="KW-0378">Hydrolase</keyword>
<dbReference type="PANTHER" id="PTHR43794:SF11">
    <property type="entry name" value="AMIDOHYDROLASE-RELATED DOMAIN-CONTAINING PROTEIN"/>
    <property type="match status" value="1"/>
</dbReference>
<dbReference type="OrthoDB" id="372084at2157"/>
<dbReference type="STRING" id="397948.Cmaq_0252"/>
<accession>A8MAR4</accession>
<dbReference type="GO" id="GO:0016810">
    <property type="term" value="F:hydrolase activity, acting on carbon-nitrogen (but not peptide) bonds"/>
    <property type="evidence" value="ECO:0007669"/>
    <property type="project" value="InterPro"/>
</dbReference>
<dbReference type="CDD" id="cd01298">
    <property type="entry name" value="ATZ_TRZ_like"/>
    <property type="match status" value="1"/>
</dbReference>
<dbReference type="InterPro" id="IPR011059">
    <property type="entry name" value="Metal-dep_hydrolase_composite"/>
</dbReference>
<evidence type="ECO:0000313" key="3">
    <source>
        <dbReference type="EMBL" id="ABW01100.1"/>
    </source>
</evidence>